<protein>
    <submittedName>
        <fullName evidence="1">Membrane protein YoeI</fullName>
    </submittedName>
</protein>
<evidence type="ECO:0000313" key="2">
    <source>
        <dbReference type="Proteomes" id="UP000594500"/>
    </source>
</evidence>
<accession>A0AAP9XUI6</accession>
<dbReference type="EMBL" id="CP062916">
    <property type="protein sequence ID" value="QPF11384.1"/>
    <property type="molecule type" value="Genomic_DNA"/>
</dbReference>
<evidence type="ECO:0000313" key="1">
    <source>
        <dbReference type="EMBL" id="QPF11384.1"/>
    </source>
</evidence>
<reference evidence="1 2" key="1">
    <citation type="submission" date="2020-10" db="EMBL/GenBank/DDBJ databases">
        <title>Resistance determinants and their genetic context in bacteria from a longitudinal study of pigs reared under conventional and antibiotic-free husbandry practices.</title>
        <authorList>
            <person name="Poulin-Laprade D."/>
            <person name="Brouard J.-S."/>
            <person name="Gagnon N."/>
            <person name="Turcotte A."/>
            <person name="Langlois A."/>
            <person name="Matte J.J."/>
            <person name="Carrillo C.D."/>
            <person name="Zaheer R."/>
            <person name="McAllister T."/>
            <person name="Topp E."/>
            <person name="Talbot G."/>
        </authorList>
    </citation>
    <scope>NUCLEOTIDE SEQUENCE [LARGE SCALE GENOMIC DNA]</scope>
    <source>
        <strain evidence="1 2">Res13-Abat-PEB01-P1-04-A</strain>
    </source>
</reference>
<gene>
    <name evidence="1" type="primary">yoeI</name>
    <name evidence="1" type="ORF">IMO34_08300</name>
</gene>
<proteinExistence type="predicted"/>
<dbReference type="NCBIfam" id="NF033439">
    <property type="entry name" value="small_mem_YoeI"/>
    <property type="match status" value="1"/>
</dbReference>
<dbReference type="InterPro" id="IPR049776">
    <property type="entry name" value="YoeI-like"/>
</dbReference>
<dbReference type="Proteomes" id="UP000594500">
    <property type="component" value="Chromosome"/>
</dbReference>
<organism evidence="1 2">
    <name type="scientific">Raoultella terrigena</name>
    <name type="common">Klebsiella terrigena</name>
    <dbReference type="NCBI Taxonomy" id="577"/>
    <lineage>
        <taxon>Bacteria</taxon>
        <taxon>Pseudomonadati</taxon>
        <taxon>Pseudomonadota</taxon>
        <taxon>Gammaproteobacteria</taxon>
        <taxon>Enterobacterales</taxon>
        <taxon>Enterobacteriaceae</taxon>
        <taxon>Klebsiella/Raoultella group</taxon>
        <taxon>Raoultella</taxon>
    </lineage>
</organism>
<name>A0AAP9XUI6_RAOTE</name>
<dbReference type="AlphaFoldDB" id="A0AAP9XUI6"/>
<sequence length="21" mass="2291">MGQFFAYAMAFAVKGDDHNVA</sequence>
<dbReference type="RefSeq" id="WP_115193916.1">
    <property type="nucleotide sequence ID" value="NZ_CACSKG010000006.1"/>
</dbReference>